<reference evidence="1" key="1">
    <citation type="submission" date="2015-06" db="UniProtKB">
        <authorList>
            <consortium name="EnsemblPlants"/>
        </authorList>
    </citation>
    <scope>IDENTIFICATION</scope>
</reference>
<organism evidence="1">
    <name type="scientific">Aegilops tauschii</name>
    <name type="common">Tausch's goatgrass</name>
    <name type="synonym">Aegilops squarrosa</name>
    <dbReference type="NCBI Taxonomy" id="37682"/>
    <lineage>
        <taxon>Eukaryota</taxon>
        <taxon>Viridiplantae</taxon>
        <taxon>Streptophyta</taxon>
        <taxon>Embryophyta</taxon>
        <taxon>Tracheophyta</taxon>
        <taxon>Spermatophyta</taxon>
        <taxon>Magnoliopsida</taxon>
        <taxon>Liliopsida</taxon>
        <taxon>Poales</taxon>
        <taxon>Poaceae</taxon>
        <taxon>BOP clade</taxon>
        <taxon>Pooideae</taxon>
        <taxon>Triticodae</taxon>
        <taxon>Triticeae</taxon>
        <taxon>Triticinae</taxon>
        <taxon>Aegilops</taxon>
    </lineage>
</organism>
<accession>M8C4N8</accession>
<sequence>MVSFAAATFSMLDWKEKATKRIMKVQNNGSGGEWDRLVIQAVLVTRTIVDVAGEHLEENKRIDHQSQ</sequence>
<name>M8C4N8_AEGTA</name>
<protein>
    <submittedName>
        <fullName evidence="1">Uncharacterized protein</fullName>
    </submittedName>
</protein>
<proteinExistence type="predicted"/>
<evidence type="ECO:0000313" key="1">
    <source>
        <dbReference type="EnsemblPlants" id="EMT10108"/>
    </source>
</evidence>
<dbReference type="AlphaFoldDB" id="M8C4N8"/>
<dbReference type="EnsemblPlants" id="EMT10108">
    <property type="protein sequence ID" value="EMT10108"/>
    <property type="gene ID" value="F775_06416"/>
</dbReference>